<dbReference type="OrthoDB" id="194358at2759"/>
<keyword evidence="1" id="KW-0677">Repeat</keyword>
<dbReference type="RefSeq" id="XP_018062421.1">
    <property type="nucleotide sequence ID" value="XM_018221674.1"/>
</dbReference>
<dbReference type="KEGG" id="psco:LY89DRAFT_765531"/>
<dbReference type="EMBL" id="KQ947437">
    <property type="protein sequence ID" value="KUJ08066.1"/>
    <property type="molecule type" value="Genomic_DNA"/>
</dbReference>
<keyword evidence="2 3" id="KW-0040">ANK repeat</keyword>
<proteinExistence type="predicted"/>
<dbReference type="InterPro" id="IPR002110">
    <property type="entry name" value="Ankyrin_rpt"/>
</dbReference>
<organism evidence="4 5">
    <name type="scientific">Mollisia scopiformis</name>
    <name type="common">Conifer needle endophyte fungus</name>
    <name type="synonym">Phialocephala scopiformis</name>
    <dbReference type="NCBI Taxonomy" id="149040"/>
    <lineage>
        <taxon>Eukaryota</taxon>
        <taxon>Fungi</taxon>
        <taxon>Dikarya</taxon>
        <taxon>Ascomycota</taxon>
        <taxon>Pezizomycotina</taxon>
        <taxon>Leotiomycetes</taxon>
        <taxon>Helotiales</taxon>
        <taxon>Mollisiaceae</taxon>
        <taxon>Mollisia</taxon>
    </lineage>
</organism>
<dbReference type="AlphaFoldDB" id="A0A132B6N1"/>
<evidence type="ECO:0000256" key="2">
    <source>
        <dbReference type="ARBA" id="ARBA00023043"/>
    </source>
</evidence>
<reference evidence="4 5" key="1">
    <citation type="submission" date="2015-10" db="EMBL/GenBank/DDBJ databases">
        <title>Full genome of DAOMC 229536 Phialocephala scopiformis, a fungal endophyte of spruce producing the potent anti-insectan compound rugulosin.</title>
        <authorList>
            <consortium name="DOE Joint Genome Institute"/>
            <person name="Walker A.K."/>
            <person name="Frasz S.L."/>
            <person name="Seifert K.A."/>
            <person name="Miller J.D."/>
            <person name="Mondo S.J."/>
            <person name="Labutti K."/>
            <person name="Lipzen A."/>
            <person name="Dockter R."/>
            <person name="Kennedy M."/>
            <person name="Grigoriev I.V."/>
            <person name="Spatafora J.W."/>
        </authorList>
    </citation>
    <scope>NUCLEOTIDE SEQUENCE [LARGE SCALE GENOMIC DNA]</scope>
    <source>
        <strain evidence="4 5">CBS 120377</strain>
    </source>
</reference>
<dbReference type="GeneID" id="28831400"/>
<dbReference type="PROSITE" id="PS50088">
    <property type="entry name" value="ANK_REPEAT"/>
    <property type="match status" value="1"/>
</dbReference>
<dbReference type="Gene3D" id="1.25.40.20">
    <property type="entry name" value="Ankyrin repeat-containing domain"/>
    <property type="match status" value="1"/>
</dbReference>
<gene>
    <name evidence="4" type="ORF">LY89DRAFT_765531</name>
</gene>
<dbReference type="InParanoid" id="A0A132B6N1"/>
<accession>A0A132B6N1</accession>
<sequence>MHLVVLGLVSVDPEQHLAISSDKDINAQDSLGRTPLHWASALREEMSLLLSRSLLDANASTTIRDSRNQMPIHHCAMTGNAEVMKLLIVAAALRTGTTKTWRPRVL</sequence>
<dbReference type="InterPro" id="IPR033635">
    <property type="entry name" value="ANKS1/Caskin"/>
</dbReference>
<evidence type="ECO:0000256" key="1">
    <source>
        <dbReference type="ARBA" id="ARBA00022737"/>
    </source>
</evidence>
<dbReference type="PANTHER" id="PTHR24174:SF16">
    <property type="entry name" value="CASKIN-2"/>
    <property type="match status" value="1"/>
</dbReference>
<dbReference type="PANTHER" id="PTHR24174">
    <property type="entry name" value="ANKYRIN REPEAT AND STERILE ALPHA MOTIF DOMAIN-CONTAINING PROTEIN 1"/>
    <property type="match status" value="1"/>
</dbReference>
<keyword evidence="5" id="KW-1185">Reference proteome</keyword>
<dbReference type="InterPro" id="IPR036770">
    <property type="entry name" value="Ankyrin_rpt-contain_sf"/>
</dbReference>
<name>A0A132B6N1_MOLSC</name>
<feature type="repeat" description="ANK" evidence="3">
    <location>
        <begin position="31"/>
        <end position="66"/>
    </location>
</feature>
<evidence type="ECO:0000256" key="3">
    <source>
        <dbReference type="PROSITE-ProRule" id="PRU00023"/>
    </source>
</evidence>
<dbReference type="SUPFAM" id="SSF48403">
    <property type="entry name" value="Ankyrin repeat"/>
    <property type="match status" value="1"/>
</dbReference>
<evidence type="ECO:0000313" key="5">
    <source>
        <dbReference type="Proteomes" id="UP000070700"/>
    </source>
</evidence>
<dbReference type="Proteomes" id="UP000070700">
    <property type="component" value="Unassembled WGS sequence"/>
</dbReference>
<evidence type="ECO:0000313" key="4">
    <source>
        <dbReference type="EMBL" id="KUJ08066.1"/>
    </source>
</evidence>
<dbReference type="Pfam" id="PF12796">
    <property type="entry name" value="Ank_2"/>
    <property type="match status" value="1"/>
</dbReference>
<protein>
    <submittedName>
        <fullName evidence="4">Uncharacterized protein</fullName>
    </submittedName>
</protein>